<keyword evidence="1" id="KW-0732">Signal</keyword>
<protein>
    <recommendedName>
        <fullName evidence="4">Peptidase inhibitor family I36</fullName>
    </recommendedName>
</protein>
<dbReference type="Proteomes" id="UP000198583">
    <property type="component" value="Unassembled WGS sequence"/>
</dbReference>
<evidence type="ECO:0000256" key="1">
    <source>
        <dbReference type="SAM" id="SignalP"/>
    </source>
</evidence>
<evidence type="ECO:0008006" key="4">
    <source>
        <dbReference type="Google" id="ProtNLM"/>
    </source>
</evidence>
<dbReference type="RefSeq" id="WP_093606280.1">
    <property type="nucleotide sequence ID" value="NZ_FOYL01000023.1"/>
</dbReference>
<sequence>MKKVLKAGVVAGAVALCAALVPGVASATVRGQIDICNDSGVGVVVKLPERGGFSSYVVKPRPANGPCYPWRVGGGNAWEGADVYFTPNRYLVSFHYNPSRGAAVFVNDSGSVRVYN</sequence>
<reference evidence="3" key="1">
    <citation type="submission" date="2016-10" db="EMBL/GenBank/DDBJ databases">
        <authorList>
            <person name="Varghese N."/>
            <person name="Submissions S."/>
        </authorList>
    </citation>
    <scope>NUCLEOTIDE SEQUENCE [LARGE SCALE GENOMIC DNA]</scope>
    <source>
        <strain evidence="3">DSM 44232</strain>
    </source>
</reference>
<dbReference type="AlphaFoldDB" id="A0A1I6FIY2"/>
<proteinExistence type="predicted"/>
<dbReference type="STRING" id="84724.SAMN04488564_12314"/>
<feature type="chain" id="PRO_5011671008" description="Peptidase inhibitor family I36" evidence="1">
    <location>
        <begin position="28"/>
        <end position="116"/>
    </location>
</feature>
<name>A0A1I6FIY2_9PSEU</name>
<evidence type="ECO:0000313" key="2">
    <source>
        <dbReference type="EMBL" id="SFR29899.1"/>
    </source>
</evidence>
<keyword evidence="3" id="KW-1185">Reference proteome</keyword>
<accession>A0A1I6FIY2</accession>
<gene>
    <name evidence="2" type="ORF">SAMN04488564_12314</name>
</gene>
<evidence type="ECO:0000313" key="3">
    <source>
        <dbReference type="Proteomes" id="UP000198583"/>
    </source>
</evidence>
<organism evidence="2 3">
    <name type="scientific">Lentzea waywayandensis</name>
    <dbReference type="NCBI Taxonomy" id="84724"/>
    <lineage>
        <taxon>Bacteria</taxon>
        <taxon>Bacillati</taxon>
        <taxon>Actinomycetota</taxon>
        <taxon>Actinomycetes</taxon>
        <taxon>Pseudonocardiales</taxon>
        <taxon>Pseudonocardiaceae</taxon>
        <taxon>Lentzea</taxon>
    </lineage>
</organism>
<feature type="signal peptide" evidence="1">
    <location>
        <begin position="1"/>
        <end position="27"/>
    </location>
</feature>
<dbReference type="EMBL" id="FOYL01000023">
    <property type="protein sequence ID" value="SFR29899.1"/>
    <property type="molecule type" value="Genomic_DNA"/>
</dbReference>